<dbReference type="Proteomes" id="UP000776700">
    <property type="component" value="Unassembled WGS sequence"/>
</dbReference>
<reference evidence="1" key="1">
    <citation type="journal article" date="2021" name="PeerJ">
        <title>Extensive microbial diversity within the chicken gut microbiome revealed by metagenomics and culture.</title>
        <authorList>
            <person name="Gilroy R."/>
            <person name="Ravi A."/>
            <person name="Getino M."/>
            <person name="Pursley I."/>
            <person name="Horton D.L."/>
            <person name="Alikhan N.F."/>
            <person name="Baker D."/>
            <person name="Gharbi K."/>
            <person name="Hall N."/>
            <person name="Watson M."/>
            <person name="Adriaenssens E.M."/>
            <person name="Foster-Nyarko E."/>
            <person name="Jarju S."/>
            <person name="Secka A."/>
            <person name="Antonio M."/>
            <person name="Oren A."/>
            <person name="Chaudhuri R.R."/>
            <person name="La Ragione R."/>
            <person name="Hildebrand F."/>
            <person name="Pallen M.J."/>
        </authorList>
    </citation>
    <scope>NUCLEOTIDE SEQUENCE</scope>
    <source>
        <strain evidence="1">1277</strain>
    </source>
</reference>
<dbReference type="AlphaFoldDB" id="A0A921MYN5"/>
<evidence type="ECO:0000313" key="1">
    <source>
        <dbReference type="EMBL" id="HJG95776.1"/>
    </source>
</evidence>
<evidence type="ECO:0000313" key="2">
    <source>
        <dbReference type="Proteomes" id="UP000776700"/>
    </source>
</evidence>
<reference evidence="1" key="2">
    <citation type="submission" date="2021-09" db="EMBL/GenBank/DDBJ databases">
        <authorList>
            <person name="Gilroy R."/>
        </authorList>
    </citation>
    <scope>NUCLEOTIDE SEQUENCE</scope>
    <source>
        <strain evidence="1">1277</strain>
    </source>
</reference>
<organism evidence="1 2">
    <name type="scientific">Romboutsia timonensis</name>
    <dbReference type="NCBI Taxonomy" id="1776391"/>
    <lineage>
        <taxon>Bacteria</taxon>
        <taxon>Bacillati</taxon>
        <taxon>Bacillota</taxon>
        <taxon>Clostridia</taxon>
        <taxon>Peptostreptococcales</taxon>
        <taxon>Peptostreptococcaceae</taxon>
        <taxon>Romboutsia</taxon>
    </lineage>
</organism>
<comment type="caution">
    <text evidence="1">The sequence shown here is derived from an EMBL/GenBank/DDBJ whole genome shotgun (WGS) entry which is preliminary data.</text>
</comment>
<gene>
    <name evidence="1" type="ORF">K8V90_01585</name>
</gene>
<name>A0A921MYN5_9FIRM</name>
<accession>A0A921MYN5</accession>
<sequence>MINKLNELNQDIKRCEDVLIENNYLEIVIAIEELHDKYKDAIVNISNIDNSIVWNYSKKDIQNILNYLKDYKDEIIFENNQKNIEEKIKELKTYIQKNDILEKNKLIEAINIIKNINSNDLDLNIKWKKLQSLLDLIQNQEREIGIKLLEIIVLVSK</sequence>
<proteinExistence type="predicted"/>
<protein>
    <submittedName>
        <fullName evidence="1">Uncharacterized protein</fullName>
    </submittedName>
</protein>
<dbReference type="EMBL" id="DYUB01000058">
    <property type="protein sequence ID" value="HJG95776.1"/>
    <property type="molecule type" value="Genomic_DNA"/>
</dbReference>